<protein>
    <submittedName>
        <fullName evidence="1">DUF503 family protein</fullName>
    </submittedName>
</protein>
<dbReference type="InterPro" id="IPR007546">
    <property type="entry name" value="DUF503"/>
</dbReference>
<dbReference type="EMBL" id="CP045915">
    <property type="protein sequence ID" value="QGH34577.1"/>
    <property type="molecule type" value="Genomic_DNA"/>
</dbReference>
<dbReference type="RefSeq" id="WP_100360582.1">
    <property type="nucleotide sequence ID" value="NZ_CP045915.1"/>
</dbReference>
<dbReference type="PANTHER" id="PTHR36441:SF1">
    <property type="entry name" value="DUF503 DOMAIN-CONTAINING PROTEIN"/>
    <property type="match status" value="1"/>
</dbReference>
<name>A0A5Q2TKH2_9BACI</name>
<reference evidence="1 2" key="1">
    <citation type="submission" date="2019-11" db="EMBL/GenBank/DDBJ databases">
        <title>Gracilibacillus salitolerans sp. nov., a moderate halophile isolated from a saline soil in northwest China.</title>
        <authorList>
            <person name="Gan L."/>
        </authorList>
    </citation>
    <scope>NUCLEOTIDE SEQUENCE [LARGE SCALE GENOMIC DNA]</scope>
    <source>
        <strain evidence="1 2">SCU50</strain>
    </source>
</reference>
<dbReference type="SUPFAM" id="SSF103007">
    <property type="entry name" value="Hypothetical protein TT1725"/>
    <property type="match status" value="1"/>
</dbReference>
<dbReference type="AlphaFoldDB" id="A0A5Q2TKH2"/>
<dbReference type="PANTHER" id="PTHR36441">
    <property type="entry name" value="HYPOTHETICAL CYTOSOLIC PROTEIN"/>
    <property type="match status" value="1"/>
</dbReference>
<evidence type="ECO:0000313" key="1">
    <source>
        <dbReference type="EMBL" id="QGH34577.1"/>
    </source>
</evidence>
<accession>A0A5Q2TKH2</accession>
<dbReference type="KEGG" id="grc:GI584_11280"/>
<dbReference type="InterPro" id="IPR036746">
    <property type="entry name" value="TT1725-like_sf"/>
</dbReference>
<keyword evidence="2" id="KW-1185">Reference proteome</keyword>
<gene>
    <name evidence="1" type="ORF">GI584_11280</name>
</gene>
<evidence type="ECO:0000313" key="2">
    <source>
        <dbReference type="Proteomes" id="UP000339690"/>
    </source>
</evidence>
<sequence>MITYAEVEIFLYECHSLKDKRSVLKRIKNRLSKDLNIAISEMDYQDLWQRSKLGIVTVSESSEIGQQIIQQALSTLDSFTEIERTITNTEIR</sequence>
<organism evidence="1 2">
    <name type="scientific">Gracilibacillus salitolerans</name>
    <dbReference type="NCBI Taxonomy" id="2663022"/>
    <lineage>
        <taxon>Bacteria</taxon>
        <taxon>Bacillati</taxon>
        <taxon>Bacillota</taxon>
        <taxon>Bacilli</taxon>
        <taxon>Bacillales</taxon>
        <taxon>Bacillaceae</taxon>
        <taxon>Gracilibacillus</taxon>
    </lineage>
</organism>
<proteinExistence type="predicted"/>
<dbReference type="Gene3D" id="3.30.70.1120">
    <property type="entry name" value="TT1725-like"/>
    <property type="match status" value="1"/>
</dbReference>
<dbReference type="Pfam" id="PF04456">
    <property type="entry name" value="DUF503"/>
    <property type="match status" value="1"/>
</dbReference>
<dbReference type="Proteomes" id="UP000339690">
    <property type="component" value="Chromosome"/>
</dbReference>